<dbReference type="GO" id="GO:0070006">
    <property type="term" value="F:metalloaminopeptidase activity"/>
    <property type="evidence" value="ECO:0007669"/>
    <property type="project" value="InterPro"/>
</dbReference>
<dbReference type="GO" id="GO:0006508">
    <property type="term" value="P:proteolysis"/>
    <property type="evidence" value="ECO:0007669"/>
    <property type="project" value="TreeGrafter"/>
</dbReference>
<dbReference type="EMBL" id="JAPUFD010000008">
    <property type="protein sequence ID" value="MDI1488956.1"/>
    <property type="molecule type" value="Genomic_DNA"/>
</dbReference>
<evidence type="ECO:0000256" key="8">
    <source>
        <dbReference type="ARBA" id="ARBA00022801"/>
    </source>
</evidence>
<sequence length="474" mass="53174">MADYESVLKGKYPAKAHCEKVVAHLRNALDEKDVPTTLYLQGQTTHMQEDNDEAAPFRQRRHFLYLSGCLLPDCHLTYHIPTSTLTLFIPPSTPTASSGPACLSLPPGPLKIRHRRLPHLRRPPLPPPRTRRPRHHPLHHRSWRHPPPPSDLTSAFPTLNETTLHPTIDTCRVTKDAYEIALLKKANAITASAHTAALRKIPSATNETELVGQFLCTCVSAGAKKQAYSGIFGCGANAATLHYQHNDEVLSPSKRVVLIDAAAEWEGYCADVTRTMPLHPEGFDRESAQIYVIVEQMQNACFALLKGGVKWEEVHELAHEIAVEGLLSIGIFKRGGEGDDRKGEIMRQRTSVAFFPHGLGHYLGMDCHDTGGNANYEDEDPMFRYLRVRGTVPEGAVVTVEPGVYFCRFIVEPYLRDERHRRFIDEEVLERYWDVGGVRIEDDVVITKDGYENLTTAPKGIEEMMRVMYSEADG</sequence>
<comment type="caution">
    <text evidence="14">The sequence shown here is derived from an EMBL/GenBank/DDBJ whole genome shotgun (WGS) entry which is preliminary data.</text>
</comment>
<keyword evidence="15" id="KW-1185">Reference proteome</keyword>
<dbReference type="Gene3D" id="3.90.230.10">
    <property type="entry name" value="Creatinase/methionine aminopeptidase superfamily"/>
    <property type="match status" value="1"/>
</dbReference>
<proteinExistence type="inferred from homology"/>
<evidence type="ECO:0000256" key="12">
    <source>
        <dbReference type="SAM" id="MobiDB-lite"/>
    </source>
</evidence>
<evidence type="ECO:0000256" key="1">
    <source>
        <dbReference type="ARBA" id="ARBA00001424"/>
    </source>
</evidence>
<dbReference type="InterPro" id="IPR036005">
    <property type="entry name" value="Creatinase/aminopeptidase-like"/>
</dbReference>
<feature type="region of interest" description="Disordered" evidence="12">
    <location>
        <begin position="119"/>
        <end position="150"/>
    </location>
</feature>
<dbReference type="PANTHER" id="PTHR43226:SF1">
    <property type="entry name" value="XAA-PRO DIPEPTIDASE"/>
    <property type="match status" value="1"/>
</dbReference>
<dbReference type="CDD" id="cd01087">
    <property type="entry name" value="Prolidase"/>
    <property type="match status" value="1"/>
</dbReference>
<dbReference type="GO" id="GO:0030145">
    <property type="term" value="F:manganese ion binding"/>
    <property type="evidence" value="ECO:0007669"/>
    <property type="project" value="InterPro"/>
</dbReference>
<evidence type="ECO:0000256" key="7">
    <source>
        <dbReference type="ARBA" id="ARBA00022723"/>
    </source>
</evidence>
<dbReference type="InterPro" id="IPR029149">
    <property type="entry name" value="Creatin/AminoP/Spt16_N"/>
</dbReference>
<comment type="function">
    <text evidence="3">Catalyzes the removal of a penultimate prolyl residue from the N-termini of peptides.</text>
</comment>
<evidence type="ECO:0000313" key="14">
    <source>
        <dbReference type="EMBL" id="MDI1488956.1"/>
    </source>
</evidence>
<dbReference type="Pfam" id="PF05195">
    <property type="entry name" value="AMP_N"/>
    <property type="match status" value="1"/>
</dbReference>
<keyword evidence="8" id="KW-0378">Hydrolase</keyword>
<evidence type="ECO:0000256" key="2">
    <source>
        <dbReference type="ARBA" id="ARBA00001936"/>
    </source>
</evidence>
<keyword evidence="10" id="KW-0464">Manganese</keyword>
<name>A0AA43TRQ6_9LECA</name>
<feature type="compositionally biased region" description="Basic residues" evidence="12">
    <location>
        <begin position="129"/>
        <end position="144"/>
    </location>
</feature>
<organism evidence="14 15">
    <name type="scientific">Ramalina farinacea</name>
    <dbReference type="NCBI Taxonomy" id="258253"/>
    <lineage>
        <taxon>Eukaryota</taxon>
        <taxon>Fungi</taxon>
        <taxon>Dikarya</taxon>
        <taxon>Ascomycota</taxon>
        <taxon>Pezizomycotina</taxon>
        <taxon>Lecanoromycetes</taxon>
        <taxon>OSLEUM clade</taxon>
        <taxon>Lecanoromycetidae</taxon>
        <taxon>Lecanorales</taxon>
        <taxon>Lecanorineae</taxon>
        <taxon>Ramalinaceae</taxon>
        <taxon>Ramalina</taxon>
    </lineage>
</organism>
<comment type="catalytic activity">
    <reaction evidence="1">
        <text>Release of any N-terminal amino acid, including proline, that is linked to proline, even from a dipeptide or tripeptide.</text>
        <dbReference type="EC" id="3.4.11.9"/>
    </reaction>
</comment>
<evidence type="ECO:0000256" key="9">
    <source>
        <dbReference type="ARBA" id="ARBA00023049"/>
    </source>
</evidence>
<evidence type="ECO:0000256" key="5">
    <source>
        <dbReference type="ARBA" id="ARBA00012574"/>
    </source>
</evidence>
<dbReference type="InterPro" id="IPR052433">
    <property type="entry name" value="X-Pro_dipept-like"/>
</dbReference>
<accession>A0AA43TRQ6</accession>
<dbReference type="PANTHER" id="PTHR43226">
    <property type="entry name" value="XAA-PRO AMINOPEPTIDASE 3"/>
    <property type="match status" value="1"/>
</dbReference>
<dbReference type="InterPro" id="IPR000994">
    <property type="entry name" value="Pept_M24"/>
</dbReference>
<evidence type="ECO:0000256" key="10">
    <source>
        <dbReference type="ARBA" id="ARBA00023211"/>
    </source>
</evidence>
<dbReference type="Gene3D" id="3.40.350.10">
    <property type="entry name" value="Creatinase/prolidase N-terminal domain"/>
    <property type="match status" value="1"/>
</dbReference>
<dbReference type="EC" id="3.4.11.9" evidence="5"/>
<evidence type="ECO:0000256" key="11">
    <source>
        <dbReference type="ARBA" id="ARBA00030849"/>
    </source>
</evidence>
<comment type="cofactor">
    <cofactor evidence="2">
        <name>Mn(2+)</name>
        <dbReference type="ChEBI" id="CHEBI:29035"/>
    </cofactor>
</comment>
<dbReference type="SUPFAM" id="SSF55920">
    <property type="entry name" value="Creatinase/aminopeptidase"/>
    <property type="match status" value="1"/>
</dbReference>
<evidence type="ECO:0000256" key="4">
    <source>
        <dbReference type="ARBA" id="ARBA00008766"/>
    </source>
</evidence>
<gene>
    <name evidence="14" type="ORF">OHK93_008233</name>
</gene>
<dbReference type="AlphaFoldDB" id="A0AA43TRQ6"/>
<dbReference type="SUPFAM" id="SSF53092">
    <property type="entry name" value="Creatinase/prolidase N-terminal domain"/>
    <property type="match status" value="1"/>
</dbReference>
<evidence type="ECO:0000256" key="3">
    <source>
        <dbReference type="ARBA" id="ARBA00002443"/>
    </source>
</evidence>
<dbReference type="Pfam" id="PF00557">
    <property type="entry name" value="Peptidase_M24"/>
    <property type="match status" value="1"/>
</dbReference>
<evidence type="ECO:0000259" key="13">
    <source>
        <dbReference type="SMART" id="SM01011"/>
    </source>
</evidence>
<dbReference type="SMART" id="SM01011">
    <property type="entry name" value="AMP_N"/>
    <property type="match status" value="1"/>
</dbReference>
<reference evidence="14" key="1">
    <citation type="journal article" date="2023" name="Genome Biol. Evol.">
        <title>First Whole Genome Sequence and Flow Cytometry Genome Size Data for the Lichen-Forming Fungus Ramalina farinacea (Ascomycota).</title>
        <authorList>
            <person name="Llewellyn T."/>
            <person name="Mian S."/>
            <person name="Hill R."/>
            <person name="Leitch I.J."/>
            <person name="Gaya E."/>
        </authorList>
    </citation>
    <scope>NUCLEOTIDE SEQUENCE</scope>
    <source>
        <strain evidence="14">LIQ254RAFAR</strain>
    </source>
</reference>
<comment type="similarity">
    <text evidence="4">Belongs to the peptidase M24B family.</text>
</comment>
<feature type="domain" description="Aminopeptidase P N-terminal" evidence="13">
    <location>
        <begin position="12"/>
        <end position="136"/>
    </location>
</feature>
<dbReference type="Proteomes" id="UP001161017">
    <property type="component" value="Unassembled WGS sequence"/>
</dbReference>
<keyword evidence="6" id="KW-0645">Protease</keyword>
<dbReference type="InterPro" id="IPR007865">
    <property type="entry name" value="Aminopep_P_N"/>
</dbReference>
<evidence type="ECO:0000256" key="6">
    <source>
        <dbReference type="ARBA" id="ARBA00022438"/>
    </source>
</evidence>
<evidence type="ECO:0000313" key="15">
    <source>
        <dbReference type="Proteomes" id="UP001161017"/>
    </source>
</evidence>
<keyword evidence="9" id="KW-0482">Metalloprotease</keyword>
<keyword evidence="6" id="KW-0031">Aminopeptidase</keyword>
<protein>
    <recommendedName>
        <fullName evidence="5">Xaa-Pro aminopeptidase</fullName>
        <ecNumber evidence="5">3.4.11.9</ecNumber>
    </recommendedName>
    <alternativeName>
        <fullName evidence="11">Aminoacylproline aminopeptidase</fullName>
    </alternativeName>
</protein>
<keyword evidence="7" id="KW-0479">Metal-binding</keyword>